<dbReference type="NCBIfam" id="TIGR02664">
    <property type="entry name" value="nitr_red_assoc"/>
    <property type="match status" value="1"/>
</dbReference>
<reference evidence="1 2" key="1">
    <citation type="submission" date="2024-03" db="EMBL/GenBank/DDBJ databases">
        <title>Aquirufa genome sequencing.</title>
        <authorList>
            <person name="Pitt A."/>
            <person name="Hahn M.W."/>
        </authorList>
    </citation>
    <scope>NUCLEOTIDE SEQUENCE [LARGE SCALE GENOMIC DNA]</scope>
    <source>
        <strain evidence="1 2">PLAD-142S6K</strain>
    </source>
</reference>
<dbReference type="Pfam" id="PF09655">
    <property type="entry name" value="Nitr_red_assoc"/>
    <property type="match status" value="1"/>
</dbReference>
<proteinExistence type="predicted"/>
<accession>A0ABW6D0N2</accession>
<evidence type="ECO:0000313" key="2">
    <source>
        <dbReference type="Proteomes" id="UP001598114"/>
    </source>
</evidence>
<comment type="caution">
    <text evidence="1">The sequence shown here is derived from an EMBL/GenBank/DDBJ whole genome shotgun (WGS) entry which is preliminary data.</text>
</comment>
<dbReference type="RefSeq" id="WP_377974072.1">
    <property type="nucleotide sequence ID" value="NZ_JBBKYA010000001.1"/>
</dbReference>
<gene>
    <name evidence="1" type="ORF">SKC38_00105</name>
</gene>
<sequence length="162" mass="18360">MEPSIFLGKSGIEYFMFEEDFMEANMRCIPMAVRFKLDAVRIKLKLAAWAKFSSDEKLALALYACESKADQALYAHYLSQLIEKYTGQAAAELPAEKILDAWHQGPEVPIRMAAKAREFGWEISVGAWNGLSNLQRFSLLKLTNPSHENKNFPIAMHEFGLV</sequence>
<protein>
    <submittedName>
        <fullName evidence="1">Nitrate reductase associated protein</fullName>
    </submittedName>
</protein>
<organism evidence="1 2">
    <name type="scientific">Aquirufa echingensis</name>
    <dbReference type="NCBI Taxonomy" id="3096516"/>
    <lineage>
        <taxon>Bacteria</taxon>
        <taxon>Pseudomonadati</taxon>
        <taxon>Bacteroidota</taxon>
        <taxon>Cytophagia</taxon>
        <taxon>Cytophagales</taxon>
        <taxon>Flectobacillaceae</taxon>
        <taxon>Aquirufa</taxon>
    </lineage>
</organism>
<dbReference type="Proteomes" id="UP001598114">
    <property type="component" value="Unassembled WGS sequence"/>
</dbReference>
<dbReference type="InterPro" id="IPR013481">
    <property type="entry name" value="NarM"/>
</dbReference>
<keyword evidence="2" id="KW-1185">Reference proteome</keyword>
<dbReference type="EMBL" id="JBBKYA010000001">
    <property type="protein sequence ID" value="MFD3274623.1"/>
    <property type="molecule type" value="Genomic_DNA"/>
</dbReference>
<name>A0ABW6D0N2_9BACT</name>
<evidence type="ECO:0000313" key="1">
    <source>
        <dbReference type="EMBL" id="MFD3274623.1"/>
    </source>
</evidence>